<gene>
    <name evidence="2" type="ordered locus">Tola_0595</name>
</gene>
<dbReference type="AlphaFoldDB" id="C4LAM0"/>
<sequence>MTFSRILRFMLLVTSGLFSLQSNASTDNYAQQAQQTCQTLVAYRMGSLLDIQVTSVKPLAVANKWLVTGEVKKQKPAVTFACLLTQKNNKMELEKLELFQVQQQNK</sequence>
<name>C4LAM0_TOLAT</name>
<accession>C4LAM0</accession>
<evidence type="ECO:0000313" key="3">
    <source>
        <dbReference type="Proteomes" id="UP000009073"/>
    </source>
</evidence>
<keyword evidence="1" id="KW-0732">Signal</keyword>
<keyword evidence="3" id="KW-1185">Reference proteome</keyword>
<reference evidence="2 3" key="2">
    <citation type="journal article" date="2011" name="Stand. Genomic Sci.">
        <title>Complete genome sequence of Tolumonas auensis type strain (TA 4).</title>
        <authorList>
            <person name="Chertkov O."/>
            <person name="Copeland A."/>
            <person name="Lucas S."/>
            <person name="Lapidus A."/>
            <person name="Berry K.W."/>
            <person name="Detter J.C."/>
            <person name="Del Rio T.G."/>
            <person name="Hammon N."/>
            <person name="Dalin E."/>
            <person name="Tice H."/>
            <person name="Pitluck S."/>
            <person name="Richardson P."/>
            <person name="Bruce D."/>
            <person name="Goodwin L."/>
            <person name="Han C."/>
            <person name="Tapia R."/>
            <person name="Saunders E."/>
            <person name="Schmutz J."/>
            <person name="Brettin T."/>
            <person name="Larimer F."/>
            <person name="Land M."/>
            <person name="Hauser L."/>
            <person name="Spring S."/>
            <person name="Rohde M."/>
            <person name="Kyrpides N.C."/>
            <person name="Ivanova N."/>
            <person name="Goker M."/>
            <person name="Beller H.R."/>
            <person name="Klenk H.P."/>
            <person name="Woyke T."/>
        </authorList>
    </citation>
    <scope>NUCLEOTIDE SEQUENCE [LARGE SCALE GENOMIC DNA]</scope>
    <source>
        <strain evidence="3">DSM 9187 / TA4</strain>
    </source>
</reference>
<dbReference type="EMBL" id="CP001616">
    <property type="protein sequence ID" value="ACQ92224.1"/>
    <property type="molecule type" value="Genomic_DNA"/>
</dbReference>
<dbReference type="STRING" id="595494.Tola_0595"/>
<feature type="chain" id="PRO_5002940239" evidence="1">
    <location>
        <begin position="25"/>
        <end position="106"/>
    </location>
</feature>
<evidence type="ECO:0000313" key="2">
    <source>
        <dbReference type="EMBL" id="ACQ92224.1"/>
    </source>
</evidence>
<dbReference type="HOGENOM" id="CLU_2222050_0_0_6"/>
<proteinExistence type="predicted"/>
<dbReference type="OrthoDB" id="9852026at2"/>
<dbReference type="Proteomes" id="UP000009073">
    <property type="component" value="Chromosome"/>
</dbReference>
<dbReference type="KEGG" id="tau:Tola_0595"/>
<reference evidence="3" key="1">
    <citation type="submission" date="2009-05" db="EMBL/GenBank/DDBJ databases">
        <title>Complete sequence of Tolumonas auensis DSM 9187.</title>
        <authorList>
            <consortium name="US DOE Joint Genome Institute"/>
            <person name="Lucas S."/>
            <person name="Copeland A."/>
            <person name="Lapidus A."/>
            <person name="Glavina del Rio T."/>
            <person name="Tice H."/>
            <person name="Bruce D."/>
            <person name="Goodwin L."/>
            <person name="Pitluck S."/>
            <person name="Chertkov O."/>
            <person name="Brettin T."/>
            <person name="Detter J.C."/>
            <person name="Han C."/>
            <person name="Larimer F."/>
            <person name="Land M."/>
            <person name="Hauser L."/>
            <person name="Kyrpides N."/>
            <person name="Mikhailova N."/>
            <person name="Spring S."/>
            <person name="Beller H."/>
        </authorList>
    </citation>
    <scope>NUCLEOTIDE SEQUENCE [LARGE SCALE GENOMIC DNA]</scope>
    <source>
        <strain evidence="3">DSM 9187 / TA4</strain>
    </source>
</reference>
<dbReference type="RefSeq" id="WP_012728823.1">
    <property type="nucleotide sequence ID" value="NC_012691.1"/>
</dbReference>
<protein>
    <submittedName>
        <fullName evidence="2">Uncharacterized protein</fullName>
    </submittedName>
</protein>
<organism evidence="2 3">
    <name type="scientific">Tolumonas auensis (strain DSM 9187 / NBRC 110442 / TA 4)</name>
    <dbReference type="NCBI Taxonomy" id="595494"/>
    <lineage>
        <taxon>Bacteria</taxon>
        <taxon>Pseudomonadati</taxon>
        <taxon>Pseudomonadota</taxon>
        <taxon>Gammaproteobacteria</taxon>
        <taxon>Aeromonadales</taxon>
        <taxon>Aeromonadaceae</taxon>
        <taxon>Tolumonas</taxon>
    </lineage>
</organism>
<evidence type="ECO:0000256" key="1">
    <source>
        <dbReference type="SAM" id="SignalP"/>
    </source>
</evidence>
<feature type="signal peptide" evidence="1">
    <location>
        <begin position="1"/>
        <end position="24"/>
    </location>
</feature>